<organism evidence="7 8">
    <name type="scientific">Candidatus Nitronauta litoralis</name>
    <dbReference type="NCBI Taxonomy" id="2705533"/>
    <lineage>
        <taxon>Bacteria</taxon>
        <taxon>Pseudomonadati</taxon>
        <taxon>Nitrospinota/Tectimicrobiota group</taxon>
        <taxon>Nitrospinota</taxon>
        <taxon>Nitrospinia</taxon>
        <taxon>Nitrospinales</taxon>
        <taxon>Nitrospinaceae</taxon>
        <taxon>Candidatus Nitronauta</taxon>
    </lineage>
</organism>
<gene>
    <name evidence="7" type="ORF">G3M70_12010</name>
</gene>
<evidence type="ECO:0000313" key="7">
    <source>
        <dbReference type="EMBL" id="QPJ62556.1"/>
    </source>
</evidence>
<dbReference type="CDD" id="cd00082">
    <property type="entry name" value="HisKA"/>
    <property type="match status" value="1"/>
</dbReference>
<comment type="catalytic activity">
    <reaction evidence="1">
        <text>ATP + protein L-histidine = ADP + protein N-phospho-L-histidine.</text>
        <dbReference type="EC" id="2.7.13.3"/>
    </reaction>
</comment>
<dbReference type="EMBL" id="CP048685">
    <property type="protein sequence ID" value="QPJ62556.1"/>
    <property type="molecule type" value="Genomic_DNA"/>
</dbReference>
<dbReference type="InterPro" id="IPR003661">
    <property type="entry name" value="HisK_dim/P_dom"/>
</dbReference>
<dbReference type="PANTHER" id="PTHR43304">
    <property type="entry name" value="PHYTOCHROME-LIKE PROTEIN CPH1"/>
    <property type="match status" value="1"/>
</dbReference>
<dbReference type="InterPro" id="IPR052162">
    <property type="entry name" value="Sensor_kinase/Photoreceptor"/>
</dbReference>
<dbReference type="PROSITE" id="PS50109">
    <property type="entry name" value="HIS_KIN"/>
    <property type="match status" value="1"/>
</dbReference>
<dbReference type="InterPro" id="IPR036890">
    <property type="entry name" value="HATPase_C_sf"/>
</dbReference>
<sequence length="439" mass="50271">MDKQEQLQQETPQSLKSRLDHLERKNQWYYSALELVASLGEIHRSFNHLEDPVEIFRDASPLIQRVVPFDTMALYLVESEPPRFESQTCEPKENQNEVQDAVHNWIENGTFAWALQQTKPMWLEEKKGNSTWLLQALATRSTVLGMIVARIPEDQHRPHQDTSKVLSIIAQHIAQAIENALLFRKTSKQNQELEKLVKKRTLALETKTVELEAQVREVNDFSHLASHDLREPLRKLTLFSDRLKLHLQANLDEKTSDYLGIMNRAVNRLETQIEGLLNLSRVTTQGRPIQKIQLDRSLQFVINELAMEIEESGALIEVDSLPSLHADPIQMQQMFSNLLHNAIKYRSPGKTPEIRVTAVKNENGFWLIGIHDNGIGIEPEQQDKIFKPFERLHGQKQYEGVGMGLSICRKIVERHGGSLYVESDIGKGASFFINLPESG</sequence>
<keyword evidence="4" id="KW-0808">Transferase</keyword>
<keyword evidence="5" id="KW-0418">Kinase</keyword>
<dbReference type="Gene3D" id="3.30.565.10">
    <property type="entry name" value="Histidine kinase-like ATPase, C-terminal domain"/>
    <property type="match status" value="1"/>
</dbReference>
<keyword evidence="3" id="KW-0597">Phosphoprotein</keyword>
<dbReference type="InterPro" id="IPR029016">
    <property type="entry name" value="GAF-like_dom_sf"/>
</dbReference>
<dbReference type="Gene3D" id="3.30.450.40">
    <property type="match status" value="1"/>
</dbReference>
<evidence type="ECO:0000256" key="1">
    <source>
        <dbReference type="ARBA" id="ARBA00000085"/>
    </source>
</evidence>
<dbReference type="KEGG" id="nli:G3M70_12010"/>
<dbReference type="SMART" id="SM00388">
    <property type="entry name" value="HisKA"/>
    <property type="match status" value="1"/>
</dbReference>
<dbReference type="FunFam" id="3.30.565.10:FF:000006">
    <property type="entry name" value="Sensor histidine kinase WalK"/>
    <property type="match status" value="1"/>
</dbReference>
<dbReference type="SUPFAM" id="SSF55781">
    <property type="entry name" value="GAF domain-like"/>
    <property type="match status" value="1"/>
</dbReference>
<evidence type="ECO:0000256" key="4">
    <source>
        <dbReference type="ARBA" id="ARBA00022679"/>
    </source>
</evidence>
<proteinExistence type="predicted"/>
<dbReference type="PRINTS" id="PR00344">
    <property type="entry name" value="BCTRLSENSOR"/>
</dbReference>
<protein>
    <recommendedName>
        <fullName evidence="2">histidine kinase</fullName>
        <ecNumber evidence="2">2.7.13.3</ecNumber>
    </recommendedName>
</protein>
<dbReference type="Gene3D" id="1.10.287.130">
    <property type="match status" value="1"/>
</dbReference>
<evidence type="ECO:0000256" key="5">
    <source>
        <dbReference type="ARBA" id="ARBA00022777"/>
    </source>
</evidence>
<dbReference type="SUPFAM" id="SSF55874">
    <property type="entry name" value="ATPase domain of HSP90 chaperone/DNA topoisomerase II/histidine kinase"/>
    <property type="match status" value="1"/>
</dbReference>
<evidence type="ECO:0000256" key="3">
    <source>
        <dbReference type="ARBA" id="ARBA00022553"/>
    </source>
</evidence>
<evidence type="ECO:0000256" key="2">
    <source>
        <dbReference type="ARBA" id="ARBA00012438"/>
    </source>
</evidence>
<accession>A0A7T0BXA3</accession>
<dbReference type="Pfam" id="PF00512">
    <property type="entry name" value="HisKA"/>
    <property type="match status" value="1"/>
</dbReference>
<reference evidence="7 8" key="1">
    <citation type="submission" date="2020-02" db="EMBL/GenBank/DDBJ databases">
        <title>Genomic and physiological characterization of two novel Nitrospinaceae genera.</title>
        <authorList>
            <person name="Mueller A.J."/>
            <person name="Jung M.-Y."/>
            <person name="Strachan C.R."/>
            <person name="Herbold C.W."/>
            <person name="Kirkegaard R.H."/>
            <person name="Daims H."/>
        </authorList>
    </citation>
    <scope>NUCLEOTIDE SEQUENCE [LARGE SCALE GENOMIC DNA]</scope>
    <source>
        <strain evidence="7">EB</strain>
    </source>
</reference>
<evidence type="ECO:0000313" key="8">
    <source>
        <dbReference type="Proteomes" id="UP000594688"/>
    </source>
</evidence>
<dbReference type="PANTHER" id="PTHR43304:SF1">
    <property type="entry name" value="PAC DOMAIN-CONTAINING PROTEIN"/>
    <property type="match status" value="1"/>
</dbReference>
<dbReference type="Proteomes" id="UP000594688">
    <property type="component" value="Chromosome"/>
</dbReference>
<feature type="domain" description="Histidine kinase" evidence="6">
    <location>
        <begin position="224"/>
        <end position="439"/>
    </location>
</feature>
<dbReference type="InterPro" id="IPR004358">
    <property type="entry name" value="Sig_transdc_His_kin-like_C"/>
</dbReference>
<dbReference type="Pfam" id="PF02518">
    <property type="entry name" value="HATPase_c"/>
    <property type="match status" value="1"/>
</dbReference>
<evidence type="ECO:0000259" key="6">
    <source>
        <dbReference type="PROSITE" id="PS50109"/>
    </source>
</evidence>
<dbReference type="InterPro" id="IPR005467">
    <property type="entry name" value="His_kinase_dom"/>
</dbReference>
<dbReference type="SUPFAM" id="SSF47384">
    <property type="entry name" value="Homodimeric domain of signal transducing histidine kinase"/>
    <property type="match status" value="1"/>
</dbReference>
<dbReference type="GO" id="GO:0000155">
    <property type="term" value="F:phosphorelay sensor kinase activity"/>
    <property type="evidence" value="ECO:0007669"/>
    <property type="project" value="InterPro"/>
</dbReference>
<dbReference type="InterPro" id="IPR036097">
    <property type="entry name" value="HisK_dim/P_sf"/>
</dbReference>
<dbReference type="SMART" id="SM00387">
    <property type="entry name" value="HATPase_c"/>
    <property type="match status" value="1"/>
</dbReference>
<dbReference type="AlphaFoldDB" id="A0A7T0BXA3"/>
<dbReference type="EC" id="2.7.13.3" evidence="2"/>
<dbReference type="InterPro" id="IPR003594">
    <property type="entry name" value="HATPase_dom"/>
</dbReference>
<name>A0A7T0BXA3_9BACT</name>